<name>A0A3D8ICV9_9HELI</name>
<comment type="caution">
    <text evidence="1">The sequence shown here is derived from an EMBL/GenBank/DDBJ whole genome shotgun (WGS) entry which is preliminary data.</text>
</comment>
<accession>A0A3D8ICV9</accession>
<dbReference type="Proteomes" id="UP000256379">
    <property type="component" value="Unassembled WGS sequence"/>
</dbReference>
<evidence type="ECO:0000313" key="2">
    <source>
        <dbReference type="Proteomes" id="UP000256379"/>
    </source>
</evidence>
<organism evidence="1 2">
    <name type="scientific">Helicobacter didelphidarum</name>
    <dbReference type="NCBI Taxonomy" id="2040648"/>
    <lineage>
        <taxon>Bacteria</taxon>
        <taxon>Pseudomonadati</taxon>
        <taxon>Campylobacterota</taxon>
        <taxon>Epsilonproteobacteria</taxon>
        <taxon>Campylobacterales</taxon>
        <taxon>Helicobacteraceae</taxon>
        <taxon>Helicobacter</taxon>
    </lineage>
</organism>
<dbReference type="EMBL" id="NXLQ01000027">
    <property type="protein sequence ID" value="RDU62920.1"/>
    <property type="molecule type" value="Genomic_DNA"/>
</dbReference>
<sequence length="131" mass="14719">MSKKSKMIWGGVVGFIIAVAILGNRVDNNNDSEILEKLNVEATELMTLQKQHLELFSKGKGDSKEAKALENKIQPKMNEVCKLRSQLSNDSAIDDDMVKAYLASICKKYESENAPKKEVKKSKLKELLDDF</sequence>
<protein>
    <submittedName>
        <fullName evidence="1">Uncharacterized protein</fullName>
    </submittedName>
</protein>
<evidence type="ECO:0000313" key="1">
    <source>
        <dbReference type="EMBL" id="RDU62920.1"/>
    </source>
</evidence>
<dbReference type="AlphaFoldDB" id="A0A3D8ICV9"/>
<keyword evidence="2" id="KW-1185">Reference proteome</keyword>
<dbReference type="RefSeq" id="WP_115543646.1">
    <property type="nucleotide sequence ID" value="NZ_NXLQ01000027.1"/>
</dbReference>
<proteinExistence type="predicted"/>
<gene>
    <name evidence="1" type="ORF">CQA53_08860</name>
</gene>
<reference evidence="1 2" key="1">
    <citation type="submission" date="2018-04" db="EMBL/GenBank/DDBJ databases">
        <title>Novel Campyloabacter and Helicobacter Species and Strains.</title>
        <authorList>
            <person name="Mannion A.J."/>
            <person name="Shen Z."/>
            <person name="Fox J.G."/>
        </authorList>
    </citation>
    <scope>NUCLEOTIDE SEQUENCE [LARGE SCALE GENOMIC DNA]</scope>
    <source>
        <strain evidence="1 2">MIT 17-337</strain>
    </source>
</reference>